<keyword evidence="1" id="KW-1133">Transmembrane helix</keyword>
<feature type="transmembrane region" description="Helical" evidence="1">
    <location>
        <begin position="6"/>
        <end position="23"/>
    </location>
</feature>
<accession>A0ABS2NEG9</accession>
<keyword evidence="1" id="KW-0812">Transmembrane</keyword>
<organism evidence="2 3">
    <name type="scientific">Rossellomorea pakistanensis</name>
    <dbReference type="NCBI Taxonomy" id="992288"/>
    <lineage>
        <taxon>Bacteria</taxon>
        <taxon>Bacillati</taxon>
        <taxon>Bacillota</taxon>
        <taxon>Bacilli</taxon>
        <taxon>Bacillales</taxon>
        <taxon>Bacillaceae</taxon>
        <taxon>Rossellomorea</taxon>
    </lineage>
</organism>
<name>A0ABS2NEG9_9BACI</name>
<protein>
    <submittedName>
        <fullName evidence="2">Uncharacterized protein</fullName>
    </submittedName>
</protein>
<evidence type="ECO:0000313" key="3">
    <source>
        <dbReference type="Proteomes" id="UP001646157"/>
    </source>
</evidence>
<reference evidence="2 3" key="1">
    <citation type="submission" date="2021-01" db="EMBL/GenBank/DDBJ databases">
        <title>Genomic Encyclopedia of Type Strains, Phase IV (KMG-IV): sequencing the most valuable type-strain genomes for metagenomic binning, comparative biology and taxonomic classification.</title>
        <authorList>
            <person name="Goeker M."/>
        </authorList>
    </citation>
    <scope>NUCLEOTIDE SEQUENCE [LARGE SCALE GENOMIC DNA]</scope>
    <source>
        <strain evidence="2 3">DSM 24834</strain>
    </source>
</reference>
<evidence type="ECO:0000313" key="2">
    <source>
        <dbReference type="EMBL" id="MBM7586248.1"/>
    </source>
</evidence>
<sequence length="76" mass="9056">MRTKLTISIMIFSILFISAWFIHENAKNNRMNKITKIEREGQQNFLRNVNTEGNSDMEPAPVMEPFKPREYIRIVR</sequence>
<keyword evidence="3" id="KW-1185">Reference proteome</keyword>
<dbReference type="RefSeq" id="WP_205173379.1">
    <property type="nucleotide sequence ID" value="NZ_JAFBDZ010000002.1"/>
</dbReference>
<comment type="caution">
    <text evidence="2">The sequence shown here is derived from an EMBL/GenBank/DDBJ whole genome shotgun (WGS) entry which is preliminary data.</text>
</comment>
<evidence type="ECO:0000256" key="1">
    <source>
        <dbReference type="SAM" id="Phobius"/>
    </source>
</evidence>
<dbReference type="EMBL" id="JAFBDZ010000002">
    <property type="protein sequence ID" value="MBM7586248.1"/>
    <property type="molecule type" value="Genomic_DNA"/>
</dbReference>
<keyword evidence="1" id="KW-0472">Membrane</keyword>
<gene>
    <name evidence="2" type="ORF">JOC86_002790</name>
</gene>
<dbReference type="Proteomes" id="UP001646157">
    <property type="component" value="Unassembled WGS sequence"/>
</dbReference>
<proteinExistence type="predicted"/>